<dbReference type="PATRIC" id="fig|1635277.3.peg.1834"/>
<accession>A0A101I3Q6</accession>
<evidence type="ECO:0000313" key="2">
    <source>
        <dbReference type="Proteomes" id="UP000053467"/>
    </source>
</evidence>
<comment type="caution">
    <text evidence="1">The sequence shown here is derived from an EMBL/GenBank/DDBJ whole genome shotgun (WGS) entry which is preliminary data.</text>
</comment>
<dbReference type="GO" id="GO:0005975">
    <property type="term" value="P:carbohydrate metabolic process"/>
    <property type="evidence" value="ECO:0007669"/>
    <property type="project" value="InterPro"/>
</dbReference>
<organism evidence="1 2">
    <name type="scientific">candidate division TA06 bacterium 34_109</name>
    <dbReference type="NCBI Taxonomy" id="1635277"/>
    <lineage>
        <taxon>Bacteria</taxon>
        <taxon>Bacteria division TA06</taxon>
    </lineage>
</organism>
<name>A0A101I3Q6_UNCT6</name>
<dbReference type="EMBL" id="LGGX01000005">
    <property type="protein sequence ID" value="KUK87345.1"/>
    <property type="molecule type" value="Genomic_DNA"/>
</dbReference>
<sequence>MKSEILIESVEKLFEYLERNDFRGYDPFDGLNSFLYPLTLKNKYLSIALQQSVRRLPFNIRPLIGIKQERSTKGIAYISSAYLKYYKLTGNKRYLEKSKELIKWVIDHRSPYFENYCWGNHFDYVSRVFYLKKGMPTVVWTGLIGNILVEFYLETKDEFYKDAIYKTAKFIIEDLPTCDFDHTFCISYIPFQKKNVHNANVIGGSFLSQAKKITGIKTDKLERLSMEYTARFQHEDGSWYYGERKDLHWIDNFHTAYVLDSFKRYQDFSKDSSFEDNIKKGFSFYRENFFDGDIPKYYFDKTYPIDIQCVSQSIETLSNFDDIEKSYNVALWAIRNMQEKDGHFIFRKYKRTKNKTPMLHWGLGTMARGLTSLLEKL</sequence>
<evidence type="ECO:0008006" key="3">
    <source>
        <dbReference type="Google" id="ProtNLM"/>
    </source>
</evidence>
<gene>
    <name evidence="1" type="ORF">XE03_0743</name>
</gene>
<dbReference type="SUPFAM" id="SSF48208">
    <property type="entry name" value="Six-hairpin glycosidases"/>
    <property type="match status" value="1"/>
</dbReference>
<proteinExistence type="predicted"/>
<dbReference type="InterPro" id="IPR008928">
    <property type="entry name" value="6-hairpin_glycosidase_sf"/>
</dbReference>
<dbReference type="AlphaFoldDB" id="A0A101I3Q6"/>
<evidence type="ECO:0000313" key="1">
    <source>
        <dbReference type="EMBL" id="KUK87345.1"/>
    </source>
</evidence>
<protein>
    <recommendedName>
        <fullName evidence="3">Delta-aminolevulinic acid dehydratase</fullName>
    </recommendedName>
</protein>
<dbReference type="Proteomes" id="UP000053467">
    <property type="component" value="Unassembled WGS sequence"/>
</dbReference>
<reference evidence="2" key="1">
    <citation type="journal article" date="2015" name="MBio">
        <title>Genome-Resolved Metagenomic Analysis Reveals Roles for Candidate Phyla and Other Microbial Community Members in Biogeochemical Transformations in Oil Reservoirs.</title>
        <authorList>
            <person name="Hu P."/>
            <person name="Tom L."/>
            <person name="Singh A."/>
            <person name="Thomas B.C."/>
            <person name="Baker B.J."/>
            <person name="Piceno Y.M."/>
            <person name="Andersen G.L."/>
            <person name="Banfield J.F."/>
        </authorList>
    </citation>
    <scope>NUCLEOTIDE SEQUENCE [LARGE SCALE GENOMIC DNA]</scope>
</reference>